<dbReference type="PROSITE" id="PS51257">
    <property type="entry name" value="PROKAR_LIPOPROTEIN"/>
    <property type="match status" value="1"/>
</dbReference>
<name>A0A0K3APF7_BABMR</name>
<reference evidence="3 4" key="2">
    <citation type="journal article" date="2013" name="PLoS ONE">
        <title>Whole genome mapping and re-organization of the nuclear and mitochondrial genomes of Babesia microti isolates.</title>
        <authorList>
            <person name="Cornillot E."/>
            <person name="Dassouli A."/>
            <person name="Garg A."/>
            <person name="Pachikara N."/>
            <person name="Randazzo S."/>
            <person name="Depoix D."/>
            <person name="Carcy B."/>
            <person name="Delbecq S."/>
            <person name="Frutos R."/>
            <person name="Silva J.C."/>
            <person name="Sutton R."/>
            <person name="Krause P.J."/>
            <person name="Mamoun C.B."/>
        </authorList>
    </citation>
    <scope>NUCLEOTIDE SEQUENCE [LARGE SCALE GENOMIC DNA]</scope>
    <source>
        <strain evidence="3 4">RI</strain>
    </source>
</reference>
<organism evidence="3 4">
    <name type="scientific">Babesia microti (strain RI)</name>
    <dbReference type="NCBI Taxonomy" id="1133968"/>
    <lineage>
        <taxon>Eukaryota</taxon>
        <taxon>Sar</taxon>
        <taxon>Alveolata</taxon>
        <taxon>Apicomplexa</taxon>
        <taxon>Aconoidasida</taxon>
        <taxon>Piroplasmida</taxon>
        <taxon>Babesiidae</taxon>
        <taxon>Babesia</taxon>
    </lineage>
</organism>
<gene>
    <name evidence="3" type="ORF">BMR1_03g04760</name>
</gene>
<feature type="region of interest" description="Disordered" evidence="1">
    <location>
        <begin position="462"/>
        <end position="518"/>
    </location>
</feature>
<feature type="compositionally biased region" description="Polar residues" evidence="1">
    <location>
        <begin position="242"/>
        <end position="262"/>
    </location>
</feature>
<feature type="signal peptide" evidence="2">
    <location>
        <begin position="1"/>
        <end position="20"/>
    </location>
</feature>
<evidence type="ECO:0000313" key="3">
    <source>
        <dbReference type="EMBL" id="CTQ41549.1"/>
    </source>
</evidence>
<feature type="region of interest" description="Disordered" evidence="1">
    <location>
        <begin position="242"/>
        <end position="348"/>
    </location>
</feature>
<feature type="region of interest" description="Disordered" evidence="1">
    <location>
        <begin position="411"/>
        <end position="430"/>
    </location>
</feature>
<dbReference type="RefSeq" id="XP_012649560.1">
    <property type="nucleotide sequence ID" value="XM_012794106.1"/>
</dbReference>
<proteinExistence type="predicted"/>
<dbReference type="VEuPathDB" id="PiroplasmaDB:BMR1_03g04760"/>
<feature type="compositionally biased region" description="Basic and acidic residues" evidence="1">
    <location>
        <begin position="325"/>
        <end position="348"/>
    </location>
</feature>
<keyword evidence="4" id="KW-1185">Reference proteome</keyword>
<feature type="compositionally biased region" description="Basic and acidic residues" evidence="1">
    <location>
        <begin position="303"/>
        <end position="315"/>
    </location>
</feature>
<evidence type="ECO:0000256" key="2">
    <source>
        <dbReference type="SAM" id="SignalP"/>
    </source>
</evidence>
<reference evidence="3 4" key="1">
    <citation type="journal article" date="2012" name="Nucleic Acids Res.">
        <title>Sequencing of the smallest Apicomplexan genome from the human pathogen Babesia microti.</title>
        <authorList>
            <person name="Cornillot E."/>
            <person name="Hadj-Kaddour K."/>
            <person name="Dassouli A."/>
            <person name="Noel B."/>
            <person name="Ranwez V."/>
            <person name="Vacherie B."/>
            <person name="Augagneur Y."/>
            <person name="Bres V."/>
            <person name="Duclos A."/>
            <person name="Randazzo S."/>
            <person name="Carcy B."/>
            <person name="Debierre-Grockiego F."/>
            <person name="Delbecq S."/>
            <person name="Moubri-Menage K."/>
            <person name="Shams-Eldin H."/>
            <person name="Usmani-Brown S."/>
            <person name="Bringaud F."/>
            <person name="Wincker P."/>
            <person name="Vivares C.P."/>
            <person name="Schwarz R.T."/>
            <person name="Schetters T.P."/>
            <person name="Krause P.J."/>
            <person name="Gorenflot A."/>
            <person name="Berry V."/>
            <person name="Barbe V."/>
            <person name="Ben Mamoun C."/>
        </authorList>
    </citation>
    <scope>NUCLEOTIDE SEQUENCE [LARGE SCALE GENOMIC DNA]</scope>
    <source>
        <strain evidence="3 4">RI</strain>
    </source>
</reference>
<protein>
    <submittedName>
        <fullName evidence="3">Uncharacterized protein</fullName>
    </submittedName>
</protein>
<feature type="compositionally biased region" description="Basic residues" evidence="1">
    <location>
        <begin position="503"/>
        <end position="512"/>
    </location>
</feature>
<dbReference type="GeneID" id="24425598"/>
<feature type="compositionally biased region" description="Polar residues" evidence="1">
    <location>
        <begin position="414"/>
        <end position="430"/>
    </location>
</feature>
<evidence type="ECO:0000313" key="4">
    <source>
        <dbReference type="Proteomes" id="UP000002899"/>
    </source>
</evidence>
<feature type="compositionally biased region" description="Basic and acidic residues" evidence="1">
    <location>
        <begin position="263"/>
        <end position="293"/>
    </location>
</feature>
<dbReference type="Proteomes" id="UP000002899">
    <property type="component" value="Chromosome III"/>
</dbReference>
<accession>A0A0K3APF7</accession>
<dbReference type="KEGG" id="bmic:BMR1_03g04760"/>
<reference evidence="3 4" key="3">
    <citation type="journal article" date="2016" name="Sci. Rep.">
        <title>Genome-wide diversity and gene expression profiling of Babesia microti isolates identify polymorphic genes that mediate host-pathogen interactions.</title>
        <authorList>
            <person name="Silva J.C."/>
            <person name="Cornillot E."/>
            <person name="McCracken C."/>
            <person name="Usmani-Brown S."/>
            <person name="Dwivedi A."/>
            <person name="Ifeonu O.O."/>
            <person name="Crabtree J."/>
            <person name="Gotia H.T."/>
            <person name="Virji A.Z."/>
            <person name="Reynes C."/>
            <person name="Colinge J."/>
            <person name="Kumar V."/>
            <person name="Lawres L."/>
            <person name="Pazzi J.E."/>
            <person name="Pablo J.V."/>
            <person name="Hung C."/>
            <person name="Brancato J."/>
            <person name="Kumari P."/>
            <person name="Orvis J."/>
            <person name="Tretina K."/>
            <person name="Chibucos M."/>
            <person name="Ott S."/>
            <person name="Sadzewicz L."/>
            <person name="Sengamalay N."/>
            <person name="Shetty A.C."/>
            <person name="Su Q."/>
            <person name="Tallon L."/>
            <person name="Fraser C.M."/>
            <person name="Frutos R."/>
            <person name="Molina D.M."/>
            <person name="Krause P.J."/>
            <person name="Ben Mamoun C."/>
        </authorList>
    </citation>
    <scope>NUCLEOTIDE SEQUENCE [LARGE SCALE GENOMIC DNA]</scope>
    <source>
        <strain evidence="3 4">RI</strain>
    </source>
</reference>
<feature type="chain" id="PRO_5005493986" evidence="2">
    <location>
        <begin position="21"/>
        <end position="549"/>
    </location>
</feature>
<feature type="compositionally biased region" description="Basic and acidic residues" evidence="1">
    <location>
        <begin position="479"/>
        <end position="488"/>
    </location>
</feature>
<dbReference type="EMBL" id="LN871598">
    <property type="protein sequence ID" value="CTQ41549.1"/>
    <property type="molecule type" value="Genomic_DNA"/>
</dbReference>
<dbReference type="AlphaFoldDB" id="A0A0K3APF7"/>
<sequence length="549" mass="62541">MKKTTCIITVLLLIILACVGTWIGLNVHSLHRDPKKDHTPTRLGRDHIIKDKLNLEKDLSVDFDKIKSMDELKLALKLYAKENDIDEAEFFLKPEVKNIITKYSNSISTEVKKTSEENVSNILAELGITPDTKLDKNTRKKILQVFKEKFGIDLEPLLNDKEVKRDIKNLETVFKIDFSQILESQSVGELFKNLFKGLIIEYKDKHSLQFDGEVFDKVKDSLGNIFGKISIVDNKPSVTTKSIQTAKESAPESSQESVSRNELANKESPAARKVEKQELKEQKKTEIGKDVYSDTHGTIVERPLIEKQPSEDTSKYKPPSTHTISHTDKNIAKEPRGDKTSDPMKDVEDIKRSLEETDQLEKFKAETENSESIRKMVSEINQIIKPGKDWVNVQQERVKIEKMVNEAQKLLRSSKPSTDGHTSITQNKLLNSDMNETIRKEREDLQKITDEIISTLKEAQRIEKENKEKEEGELQIQPKENDIKDKSNSDSAITDNGKGSSTKIKKKTKKPKGLSDGDKLLKEIIEKDAKENKALEEMAKITKEQYANV</sequence>
<feature type="compositionally biased region" description="Basic and acidic residues" evidence="1">
    <location>
        <begin position="462"/>
        <end position="472"/>
    </location>
</feature>
<keyword evidence="2" id="KW-0732">Signal</keyword>
<evidence type="ECO:0000256" key="1">
    <source>
        <dbReference type="SAM" id="MobiDB-lite"/>
    </source>
</evidence>